<feature type="transmembrane region" description="Helical" evidence="1">
    <location>
        <begin position="12"/>
        <end position="34"/>
    </location>
</feature>
<keyword evidence="3" id="KW-1185">Reference proteome</keyword>
<protein>
    <submittedName>
        <fullName evidence="2">Uncharacterized protein</fullName>
    </submittedName>
</protein>
<name>A0A1D1W0H4_RAMVA</name>
<keyword evidence="1" id="KW-0812">Transmembrane</keyword>
<dbReference type="AlphaFoldDB" id="A0A1D1W0H4"/>
<dbReference type="Proteomes" id="UP000186922">
    <property type="component" value="Unassembled WGS sequence"/>
</dbReference>
<dbReference type="OrthoDB" id="10633203at2759"/>
<feature type="transmembrane region" description="Helical" evidence="1">
    <location>
        <begin position="137"/>
        <end position="157"/>
    </location>
</feature>
<feature type="transmembrane region" description="Helical" evidence="1">
    <location>
        <begin position="61"/>
        <end position="83"/>
    </location>
</feature>
<sequence>MEVKIWRAKQMAMLRFCGLINDCFSLILFFIYWLDFLTLLGYTSSFTKISSGEPITTYLRLVFNCIVFASYGALIPIPLVCAYENSGSLGFMAYRLKVSTDGRTNTAEEAEVVESMEELERVCRCYVCMFNGAKLIYYTRGFLVGITTLVLSVTLIVREFISGPFDRQYCRKGTEPGVNGK</sequence>
<proteinExistence type="predicted"/>
<organism evidence="2 3">
    <name type="scientific">Ramazzottius varieornatus</name>
    <name type="common">Water bear</name>
    <name type="synonym">Tardigrade</name>
    <dbReference type="NCBI Taxonomy" id="947166"/>
    <lineage>
        <taxon>Eukaryota</taxon>
        <taxon>Metazoa</taxon>
        <taxon>Ecdysozoa</taxon>
        <taxon>Tardigrada</taxon>
        <taxon>Eutardigrada</taxon>
        <taxon>Parachela</taxon>
        <taxon>Hypsibioidea</taxon>
        <taxon>Ramazzottiidae</taxon>
        <taxon>Ramazzottius</taxon>
    </lineage>
</organism>
<evidence type="ECO:0000256" key="1">
    <source>
        <dbReference type="SAM" id="Phobius"/>
    </source>
</evidence>
<gene>
    <name evidence="2" type="primary">RvY_16667</name>
    <name evidence="2" type="synonym">RvY_16667.2</name>
    <name evidence="2" type="ORF">RvY_16667-2</name>
</gene>
<evidence type="ECO:0000313" key="3">
    <source>
        <dbReference type="Proteomes" id="UP000186922"/>
    </source>
</evidence>
<keyword evidence="1" id="KW-1133">Transmembrane helix</keyword>
<evidence type="ECO:0000313" key="2">
    <source>
        <dbReference type="EMBL" id="GAV06726.1"/>
    </source>
</evidence>
<accession>A0A1D1W0H4</accession>
<reference evidence="2 3" key="1">
    <citation type="journal article" date="2016" name="Nat. Commun.">
        <title>Extremotolerant tardigrade genome and improved radiotolerance of human cultured cells by tardigrade-unique protein.</title>
        <authorList>
            <person name="Hashimoto T."/>
            <person name="Horikawa D.D."/>
            <person name="Saito Y."/>
            <person name="Kuwahara H."/>
            <person name="Kozuka-Hata H."/>
            <person name="Shin-I T."/>
            <person name="Minakuchi Y."/>
            <person name="Ohishi K."/>
            <person name="Motoyama A."/>
            <person name="Aizu T."/>
            <person name="Enomoto A."/>
            <person name="Kondo K."/>
            <person name="Tanaka S."/>
            <person name="Hara Y."/>
            <person name="Koshikawa S."/>
            <person name="Sagara H."/>
            <person name="Miura T."/>
            <person name="Yokobori S."/>
            <person name="Miyagawa K."/>
            <person name="Suzuki Y."/>
            <person name="Kubo T."/>
            <person name="Oyama M."/>
            <person name="Kohara Y."/>
            <person name="Fujiyama A."/>
            <person name="Arakawa K."/>
            <person name="Katayama T."/>
            <person name="Toyoda A."/>
            <person name="Kunieda T."/>
        </authorList>
    </citation>
    <scope>NUCLEOTIDE SEQUENCE [LARGE SCALE GENOMIC DNA]</scope>
    <source>
        <strain evidence="2 3">YOKOZUNA-1</strain>
    </source>
</reference>
<keyword evidence="1" id="KW-0472">Membrane</keyword>
<dbReference type="EMBL" id="BDGG01000014">
    <property type="protein sequence ID" value="GAV06726.1"/>
    <property type="molecule type" value="Genomic_DNA"/>
</dbReference>
<comment type="caution">
    <text evidence="2">The sequence shown here is derived from an EMBL/GenBank/DDBJ whole genome shotgun (WGS) entry which is preliminary data.</text>
</comment>